<dbReference type="EMBL" id="JBBYXI010000002">
    <property type="protein sequence ID" value="MEN3930692.1"/>
    <property type="molecule type" value="Genomic_DNA"/>
</dbReference>
<comment type="similarity">
    <text evidence="1">Belongs to the RecJ family.</text>
</comment>
<dbReference type="SUPFAM" id="SSF64182">
    <property type="entry name" value="DHH phosphoesterases"/>
    <property type="match status" value="1"/>
</dbReference>
<feature type="domain" description="DHHA1" evidence="8">
    <location>
        <begin position="340"/>
        <end position="435"/>
    </location>
</feature>
<dbReference type="Pfam" id="PF01368">
    <property type="entry name" value="DHH"/>
    <property type="match status" value="1"/>
</dbReference>
<feature type="domain" description="RecJ OB" evidence="9">
    <location>
        <begin position="449"/>
        <end position="559"/>
    </location>
</feature>
<reference evidence="10 11" key="1">
    <citation type="submission" date="2024-04" db="EMBL/GenBank/DDBJ databases">
        <title>A novel species isolated from cricket.</title>
        <authorList>
            <person name="Wang H.-C."/>
        </authorList>
    </citation>
    <scope>NUCLEOTIDE SEQUENCE [LARGE SCALE GENOMIC DNA]</scope>
    <source>
        <strain evidence="10 11">WL0021</strain>
    </source>
</reference>
<dbReference type="Pfam" id="PF17768">
    <property type="entry name" value="RecJ_OB"/>
    <property type="match status" value="1"/>
</dbReference>
<dbReference type="PANTHER" id="PTHR30255">
    <property type="entry name" value="SINGLE-STRANDED-DNA-SPECIFIC EXONUCLEASE RECJ"/>
    <property type="match status" value="1"/>
</dbReference>
<dbReference type="InterPro" id="IPR001667">
    <property type="entry name" value="DDH_dom"/>
</dbReference>
<gene>
    <name evidence="10" type="primary">recJ</name>
    <name evidence="10" type="ORF">WJT86_06385</name>
</gene>
<dbReference type="NCBIfam" id="TIGR00644">
    <property type="entry name" value="recJ"/>
    <property type="match status" value="1"/>
</dbReference>
<keyword evidence="4" id="KW-0378">Hydrolase</keyword>
<organism evidence="10 11">
    <name type="scientific">Hohaiivirga grylli</name>
    <dbReference type="NCBI Taxonomy" id="3133970"/>
    <lineage>
        <taxon>Bacteria</taxon>
        <taxon>Pseudomonadati</taxon>
        <taxon>Pseudomonadota</taxon>
        <taxon>Alphaproteobacteria</taxon>
        <taxon>Hyphomicrobiales</taxon>
        <taxon>Methylobacteriaceae</taxon>
        <taxon>Hohaiivirga</taxon>
    </lineage>
</organism>
<dbReference type="Proteomes" id="UP001418637">
    <property type="component" value="Unassembled WGS sequence"/>
</dbReference>
<dbReference type="Pfam" id="PF02272">
    <property type="entry name" value="DHHA1"/>
    <property type="match status" value="1"/>
</dbReference>
<dbReference type="InterPro" id="IPR041122">
    <property type="entry name" value="RecJ_OB"/>
</dbReference>
<dbReference type="InterPro" id="IPR038763">
    <property type="entry name" value="DHH_sf"/>
</dbReference>
<dbReference type="InterPro" id="IPR004610">
    <property type="entry name" value="RecJ"/>
</dbReference>
<keyword evidence="6" id="KW-0812">Transmembrane</keyword>
<dbReference type="Gene3D" id="3.10.310.30">
    <property type="match status" value="1"/>
</dbReference>
<dbReference type="InterPro" id="IPR051673">
    <property type="entry name" value="SSDNA_exonuclease_RecJ"/>
</dbReference>
<keyword evidence="6" id="KW-1133">Transmembrane helix</keyword>
<evidence type="ECO:0000313" key="10">
    <source>
        <dbReference type="EMBL" id="MEN3930692.1"/>
    </source>
</evidence>
<evidence type="ECO:0000256" key="3">
    <source>
        <dbReference type="ARBA" id="ARBA00022722"/>
    </source>
</evidence>
<evidence type="ECO:0000256" key="2">
    <source>
        <dbReference type="ARBA" id="ARBA00019841"/>
    </source>
</evidence>
<keyword evidence="6" id="KW-0472">Membrane</keyword>
<dbReference type="GO" id="GO:0004527">
    <property type="term" value="F:exonuclease activity"/>
    <property type="evidence" value="ECO:0007669"/>
    <property type="project" value="UniProtKB-KW"/>
</dbReference>
<keyword evidence="5 10" id="KW-0269">Exonuclease</keyword>
<evidence type="ECO:0000256" key="4">
    <source>
        <dbReference type="ARBA" id="ARBA00022801"/>
    </source>
</evidence>
<evidence type="ECO:0000259" key="8">
    <source>
        <dbReference type="Pfam" id="PF02272"/>
    </source>
</evidence>
<sequence length="563" mass="59988">MVQHYGIADILARVLAGRQVDLEEVESFLEPKLRDLMPDPSVMQDMEKAAERLAQAVVAREKVAIFGDYDVDGACSTALLADYLRQAQVPYITYIPDRLTEGYGPNSEAVRNLAGQGAKLLVMVDCGTSGHEPVSEARRLGLDVVILDHHQAPVELPDANALVNPNRQDDLSGLGYLCAAGVVFVFLVALNRNLRQKGFWQAGHEPNLMGALDLVALATVADVVPLKGLNRAFVRQGLSVMRSRSRPGLAALADAAGLKDAPEAWHLGYLIGPRINAGGRIGDAGLGTRLLLTEEPENAGRLAGELDILNRERQQIEQLAVEEAMASSEHYLQQHPQTTLLLNYAPEWHAGIVGLVAARVKERFRLPSFAFTLSGEEQVTGSGRSVAGYDIGAAVRASVDAGIAIKGGGHAMAAGVTVPLARLEEFRAFIAGYLSTHGSDDGQGEALEVDAILTAGGATPELLKLVQKAGPFGSSQPEPVFAFTNHRLVEAREVGSSGHIRIKLRSGDGTTIGGIVFRAAGQPLGIALQKNIGELVHAAGTLSIDRWGGNEKADLRLIDIARP</sequence>
<evidence type="ECO:0000259" key="9">
    <source>
        <dbReference type="Pfam" id="PF17768"/>
    </source>
</evidence>
<evidence type="ECO:0000256" key="6">
    <source>
        <dbReference type="SAM" id="Phobius"/>
    </source>
</evidence>
<evidence type="ECO:0000259" key="7">
    <source>
        <dbReference type="Pfam" id="PF01368"/>
    </source>
</evidence>
<keyword evidence="3" id="KW-0540">Nuclease</keyword>
<protein>
    <recommendedName>
        <fullName evidence="2">Single-stranded-DNA-specific exonuclease RecJ</fullName>
    </recommendedName>
</protein>
<proteinExistence type="inferred from homology"/>
<evidence type="ECO:0000256" key="1">
    <source>
        <dbReference type="ARBA" id="ARBA00005915"/>
    </source>
</evidence>
<evidence type="ECO:0000313" key="11">
    <source>
        <dbReference type="Proteomes" id="UP001418637"/>
    </source>
</evidence>
<feature type="transmembrane region" description="Helical" evidence="6">
    <location>
        <begin position="173"/>
        <end position="190"/>
    </location>
</feature>
<keyword evidence="11" id="KW-1185">Reference proteome</keyword>
<dbReference type="Gene3D" id="3.90.1640.30">
    <property type="match status" value="1"/>
</dbReference>
<comment type="caution">
    <text evidence="10">The sequence shown here is derived from an EMBL/GenBank/DDBJ whole genome shotgun (WGS) entry which is preliminary data.</text>
</comment>
<accession>A0ABV0BJ10</accession>
<evidence type="ECO:0000256" key="5">
    <source>
        <dbReference type="ARBA" id="ARBA00022839"/>
    </source>
</evidence>
<name>A0ABV0BJ10_9HYPH</name>
<feature type="domain" description="DDH" evidence="7">
    <location>
        <begin position="62"/>
        <end position="195"/>
    </location>
</feature>
<dbReference type="InterPro" id="IPR003156">
    <property type="entry name" value="DHHA1_dom"/>
</dbReference>
<dbReference type="PANTHER" id="PTHR30255:SF2">
    <property type="entry name" value="SINGLE-STRANDED-DNA-SPECIFIC EXONUCLEASE RECJ"/>
    <property type="match status" value="1"/>
</dbReference>